<organism evidence="2 3">
    <name type="scientific">Thlaspi arvense</name>
    <name type="common">Field penny-cress</name>
    <dbReference type="NCBI Taxonomy" id="13288"/>
    <lineage>
        <taxon>Eukaryota</taxon>
        <taxon>Viridiplantae</taxon>
        <taxon>Streptophyta</taxon>
        <taxon>Embryophyta</taxon>
        <taxon>Tracheophyta</taxon>
        <taxon>Spermatophyta</taxon>
        <taxon>Magnoliopsida</taxon>
        <taxon>eudicotyledons</taxon>
        <taxon>Gunneridae</taxon>
        <taxon>Pentapetalae</taxon>
        <taxon>rosids</taxon>
        <taxon>malvids</taxon>
        <taxon>Brassicales</taxon>
        <taxon>Brassicaceae</taxon>
        <taxon>Thlaspideae</taxon>
        <taxon>Thlaspi</taxon>
    </lineage>
</organism>
<evidence type="ECO:0000256" key="1">
    <source>
        <dbReference type="SAM" id="MobiDB-lite"/>
    </source>
</evidence>
<accession>A0AAU9SD82</accession>
<feature type="non-terminal residue" evidence="2">
    <location>
        <position position="1"/>
    </location>
</feature>
<dbReference type="AlphaFoldDB" id="A0AAU9SD82"/>
<sequence>MVAKPYEEGKITRSLDMGGTFEYPTSIYVSFIPHDISSKGVAKGKKCLKKAFGLTSEKRKASTELQNNNIEQSANQYDQ</sequence>
<keyword evidence="3" id="KW-1185">Reference proteome</keyword>
<gene>
    <name evidence="2" type="ORF">TAV2_LOCUS15165</name>
</gene>
<dbReference type="EMBL" id="OU466861">
    <property type="protein sequence ID" value="CAH2063980.1"/>
    <property type="molecule type" value="Genomic_DNA"/>
</dbReference>
<reference evidence="2 3" key="1">
    <citation type="submission" date="2022-03" db="EMBL/GenBank/DDBJ databases">
        <authorList>
            <person name="Nunn A."/>
            <person name="Chopra R."/>
            <person name="Nunn A."/>
            <person name="Contreras Garrido A."/>
        </authorList>
    </citation>
    <scope>NUCLEOTIDE SEQUENCE [LARGE SCALE GENOMIC DNA]</scope>
</reference>
<protein>
    <submittedName>
        <fullName evidence="2">Uncharacterized protein</fullName>
    </submittedName>
</protein>
<proteinExistence type="predicted"/>
<dbReference type="Proteomes" id="UP000836841">
    <property type="component" value="Chromosome 5"/>
</dbReference>
<feature type="region of interest" description="Disordered" evidence="1">
    <location>
        <begin position="60"/>
        <end position="79"/>
    </location>
</feature>
<feature type="compositionally biased region" description="Polar residues" evidence="1">
    <location>
        <begin position="63"/>
        <end position="79"/>
    </location>
</feature>
<name>A0AAU9SD82_THLAR</name>
<evidence type="ECO:0000313" key="3">
    <source>
        <dbReference type="Proteomes" id="UP000836841"/>
    </source>
</evidence>
<evidence type="ECO:0000313" key="2">
    <source>
        <dbReference type="EMBL" id="CAH2063980.1"/>
    </source>
</evidence>